<proteinExistence type="predicted"/>
<sequence length="238" mass="27288">MITSKTQLDEFFATHSEEIARELMQKSQTWYEKIEDFAGQEFIVPATEKQLNDAIQKFVVEKVKAILSMHLEIHEGWLRLYATINYSGIYADLAVNLGVVHAQFDRYRQRFVFQQLTDTDVIALYSDSYVKSKAIHAALWFFKRGLKKDPLGMILEKINLVHQKDDILYLDIGRWLKKNEKIMATLRKVQVNHGYLAEQQLLLRANANVGEILNIGSSDQLITEADNPAVTNNATKAA</sequence>
<evidence type="ECO:0000313" key="1">
    <source>
        <dbReference type="EMBL" id="ATR78345.1"/>
    </source>
</evidence>
<dbReference type="Proteomes" id="UP000229340">
    <property type="component" value="Chromosome"/>
</dbReference>
<gene>
    <name evidence="1" type="ORF">NP7_03160</name>
</gene>
<dbReference type="EMBL" id="CP024443">
    <property type="protein sequence ID" value="ATR78345.1"/>
    <property type="molecule type" value="Genomic_DNA"/>
</dbReference>
<dbReference type="RefSeq" id="WP_100269666.1">
    <property type="nucleotide sequence ID" value="NZ_CP024443.1"/>
</dbReference>
<organism evidence="1 2">
    <name type="scientific">Faucicola osloensis</name>
    <name type="common">Moraxella osloensis</name>
    <dbReference type="NCBI Taxonomy" id="34062"/>
    <lineage>
        <taxon>Bacteria</taxon>
        <taxon>Pseudomonadati</taxon>
        <taxon>Pseudomonadota</taxon>
        <taxon>Gammaproteobacteria</taxon>
        <taxon>Moraxellales</taxon>
        <taxon>Moraxellaceae</taxon>
        <taxon>Faucicola</taxon>
    </lineage>
</organism>
<reference evidence="2" key="1">
    <citation type="submission" date="2017-11" db="EMBL/GenBank/DDBJ databases">
        <title>Complete genome sequence of Moraxella osloensis NP7 isolated from human skin.</title>
        <authorList>
            <person name="Lee K."/>
            <person name="Lim J.Y."/>
            <person name="Hwang I."/>
        </authorList>
    </citation>
    <scope>NUCLEOTIDE SEQUENCE [LARGE SCALE GENOMIC DNA]</scope>
    <source>
        <strain evidence="2">NP7</strain>
    </source>
</reference>
<dbReference type="AlphaFoldDB" id="A0A2D2LTJ0"/>
<accession>A0A2D2LTJ0</accession>
<name>A0A2D2LTJ0_FAUOS</name>
<protein>
    <submittedName>
        <fullName evidence="1">Uncharacterized protein</fullName>
    </submittedName>
</protein>
<evidence type="ECO:0000313" key="2">
    <source>
        <dbReference type="Proteomes" id="UP000229340"/>
    </source>
</evidence>